<comment type="caution">
    <text evidence="10">The sequence shown here is derived from an EMBL/GenBank/DDBJ whole genome shotgun (WGS) entry which is preliminary data.</text>
</comment>
<keyword evidence="7 8" id="KW-0472">Membrane</keyword>
<evidence type="ECO:0000256" key="3">
    <source>
        <dbReference type="ARBA" id="ARBA00022448"/>
    </source>
</evidence>
<feature type="transmembrane region" description="Helical" evidence="8">
    <location>
        <begin position="403"/>
        <end position="427"/>
    </location>
</feature>
<feature type="transmembrane region" description="Helical" evidence="8">
    <location>
        <begin position="81"/>
        <end position="101"/>
    </location>
</feature>
<dbReference type="PANTHER" id="PTHR42718:SF9">
    <property type="entry name" value="MAJOR FACILITATOR SUPERFAMILY MULTIDRUG TRANSPORTER MFSC"/>
    <property type="match status" value="1"/>
</dbReference>
<dbReference type="AlphaFoldDB" id="A0A1S1R3K3"/>
<evidence type="ECO:0000256" key="6">
    <source>
        <dbReference type="ARBA" id="ARBA00022989"/>
    </source>
</evidence>
<dbReference type="SUPFAM" id="SSF103473">
    <property type="entry name" value="MFS general substrate transporter"/>
    <property type="match status" value="1"/>
</dbReference>
<feature type="transmembrane region" description="Helical" evidence="8">
    <location>
        <begin position="202"/>
        <end position="222"/>
    </location>
</feature>
<feature type="transmembrane region" description="Helical" evidence="8">
    <location>
        <begin position="234"/>
        <end position="252"/>
    </location>
</feature>
<feature type="transmembrane region" description="Helical" evidence="8">
    <location>
        <begin position="439"/>
        <end position="458"/>
    </location>
</feature>
<sequence length="481" mass="49174">MGQEQGDRLDPALLRLIGVLLLGGMMGLLDGTIVNVGIDTLGEHFDTSLSTVGWVATGYLLAVTVAIPLSAWAVDRFGARRMWLAGLSLFLAGSLACGVAPSIEALIIFRVIQGFGGGMLDPLMLTLLARAAGPARVGRVMGLMGVVIPLGPVLGPIIGGVIIEHLDWRWMFLVNLPIGLAALLASLRVVPADPPRSERGAGRLDIVGVSLLCPAFAVLVYALSQAGEHGFDAARVPVTLAIGGVLLVAYIGHALRAGGAALIDLRLFGSRSFSASVAVMAITGVMLFSMLFVVPLYYQLLRDHGVLEAGLLLAPLGAGSFIAMPLAGRLSDKVGARALAPGGAVLIAVSALVFTQAGTDTSEAGLAAAVFVTGLGLGFVGAPTMGALYRTLPPESVPQGTSALYVLNQLGASLGIAIVAFILQSGFSGGVPTVGAFQSAFWWVFGASLAVLVAGFFLPGRPAPAPESVAGPRESEPATTG</sequence>
<keyword evidence="4" id="KW-1003">Cell membrane</keyword>
<dbReference type="InterPro" id="IPR011701">
    <property type="entry name" value="MFS"/>
</dbReference>
<dbReference type="PRINTS" id="PR01036">
    <property type="entry name" value="TCRTETB"/>
</dbReference>
<evidence type="ECO:0000256" key="8">
    <source>
        <dbReference type="SAM" id="Phobius"/>
    </source>
</evidence>
<feature type="transmembrane region" description="Helical" evidence="8">
    <location>
        <begin position="107"/>
        <end position="128"/>
    </location>
</feature>
<accession>A0A1S1R3K3</accession>
<dbReference type="OrthoDB" id="7375466at2"/>
<dbReference type="NCBIfam" id="TIGR00711">
    <property type="entry name" value="efflux_EmrB"/>
    <property type="match status" value="1"/>
</dbReference>
<keyword evidence="5 8" id="KW-0812">Transmembrane</keyword>
<proteinExistence type="inferred from homology"/>
<comment type="similarity">
    <text evidence="2">Belongs to the major facilitator superfamily. EmrB family.</text>
</comment>
<keyword evidence="3" id="KW-0813">Transport</keyword>
<dbReference type="RefSeq" id="WP_071083423.1">
    <property type="nucleotide sequence ID" value="NZ_MBLM01000080.1"/>
</dbReference>
<dbReference type="InterPro" id="IPR036259">
    <property type="entry name" value="MFS_trans_sf"/>
</dbReference>
<dbReference type="EMBL" id="MBLM01000080">
    <property type="protein sequence ID" value="OHV40301.1"/>
    <property type="molecule type" value="Genomic_DNA"/>
</dbReference>
<feature type="transmembrane region" description="Helical" evidence="8">
    <location>
        <begin position="273"/>
        <end position="297"/>
    </location>
</feature>
<protein>
    <submittedName>
        <fullName evidence="10">EmrB/QacA family drug resistance transporter</fullName>
    </submittedName>
</protein>
<dbReference type="Gene3D" id="1.20.1250.20">
    <property type="entry name" value="MFS general substrate transporter like domains"/>
    <property type="match status" value="2"/>
</dbReference>
<keyword evidence="6 8" id="KW-1133">Transmembrane helix</keyword>
<keyword evidence="11" id="KW-1185">Reference proteome</keyword>
<dbReference type="InterPro" id="IPR020846">
    <property type="entry name" value="MFS_dom"/>
</dbReference>
<feature type="transmembrane region" description="Helical" evidence="8">
    <location>
        <begin position="364"/>
        <end position="382"/>
    </location>
</feature>
<dbReference type="GO" id="GO:0022857">
    <property type="term" value="F:transmembrane transporter activity"/>
    <property type="evidence" value="ECO:0007669"/>
    <property type="project" value="InterPro"/>
</dbReference>
<feature type="transmembrane region" description="Helical" evidence="8">
    <location>
        <begin position="309"/>
        <end position="327"/>
    </location>
</feature>
<gene>
    <name evidence="10" type="ORF">CC117_14175</name>
</gene>
<reference evidence="11" key="1">
    <citation type="submission" date="2016-07" db="EMBL/GenBank/DDBJ databases">
        <title>Sequence Frankia sp. strain CcI1.17.</title>
        <authorList>
            <person name="Ghodhbane-Gtari F."/>
            <person name="Swanson E."/>
            <person name="Gueddou A."/>
            <person name="Morris K."/>
            <person name="Hezbri K."/>
            <person name="Ktari A."/>
            <person name="Nouioui I."/>
            <person name="Abebe-Akele F."/>
            <person name="Simpson S."/>
            <person name="Thomas K."/>
            <person name="Gtari M."/>
            <person name="Tisa L.S."/>
            <person name="Hurst S."/>
        </authorList>
    </citation>
    <scope>NUCLEOTIDE SEQUENCE [LARGE SCALE GENOMIC DNA]</scope>
    <source>
        <strain evidence="11">Cc1.17</strain>
    </source>
</reference>
<feature type="transmembrane region" description="Helical" evidence="8">
    <location>
        <begin position="12"/>
        <end position="34"/>
    </location>
</feature>
<name>A0A1S1R3K3_9ACTN</name>
<evidence type="ECO:0000313" key="11">
    <source>
        <dbReference type="Proteomes" id="UP000179627"/>
    </source>
</evidence>
<dbReference type="GO" id="GO:0005886">
    <property type="term" value="C:plasma membrane"/>
    <property type="evidence" value="ECO:0007669"/>
    <property type="project" value="UniProtKB-SubCell"/>
</dbReference>
<evidence type="ECO:0000256" key="4">
    <source>
        <dbReference type="ARBA" id="ARBA00022475"/>
    </source>
</evidence>
<feature type="transmembrane region" description="Helical" evidence="8">
    <location>
        <begin position="339"/>
        <end position="358"/>
    </location>
</feature>
<evidence type="ECO:0000256" key="1">
    <source>
        <dbReference type="ARBA" id="ARBA00004651"/>
    </source>
</evidence>
<evidence type="ECO:0000313" key="10">
    <source>
        <dbReference type="EMBL" id="OHV40301.1"/>
    </source>
</evidence>
<dbReference type="Pfam" id="PF07690">
    <property type="entry name" value="MFS_1"/>
    <property type="match status" value="1"/>
</dbReference>
<comment type="subcellular location">
    <subcellularLocation>
        <location evidence="1">Cell membrane</location>
        <topology evidence="1">Multi-pass membrane protein</topology>
    </subcellularLocation>
</comment>
<feature type="domain" description="Major facilitator superfamily (MFS) profile" evidence="9">
    <location>
        <begin position="16"/>
        <end position="463"/>
    </location>
</feature>
<evidence type="ECO:0000256" key="7">
    <source>
        <dbReference type="ARBA" id="ARBA00023136"/>
    </source>
</evidence>
<feature type="transmembrane region" description="Helical" evidence="8">
    <location>
        <begin position="169"/>
        <end position="190"/>
    </location>
</feature>
<evidence type="ECO:0000256" key="5">
    <source>
        <dbReference type="ARBA" id="ARBA00022692"/>
    </source>
</evidence>
<organism evidence="10 11">
    <name type="scientific">Parafrankia colletiae</name>
    <dbReference type="NCBI Taxonomy" id="573497"/>
    <lineage>
        <taxon>Bacteria</taxon>
        <taxon>Bacillati</taxon>
        <taxon>Actinomycetota</taxon>
        <taxon>Actinomycetes</taxon>
        <taxon>Frankiales</taxon>
        <taxon>Frankiaceae</taxon>
        <taxon>Parafrankia</taxon>
    </lineage>
</organism>
<dbReference type="Proteomes" id="UP000179627">
    <property type="component" value="Unassembled WGS sequence"/>
</dbReference>
<dbReference type="InterPro" id="IPR004638">
    <property type="entry name" value="EmrB-like"/>
</dbReference>
<dbReference type="CDD" id="cd17503">
    <property type="entry name" value="MFS_LmrB_MDR_like"/>
    <property type="match status" value="1"/>
</dbReference>
<dbReference type="PANTHER" id="PTHR42718">
    <property type="entry name" value="MAJOR FACILITATOR SUPERFAMILY MULTIDRUG TRANSPORTER MFSC"/>
    <property type="match status" value="1"/>
</dbReference>
<feature type="transmembrane region" description="Helical" evidence="8">
    <location>
        <begin position="140"/>
        <end position="163"/>
    </location>
</feature>
<feature type="transmembrane region" description="Helical" evidence="8">
    <location>
        <begin position="54"/>
        <end position="74"/>
    </location>
</feature>
<evidence type="ECO:0000256" key="2">
    <source>
        <dbReference type="ARBA" id="ARBA00008537"/>
    </source>
</evidence>
<dbReference type="PROSITE" id="PS50850">
    <property type="entry name" value="MFS"/>
    <property type="match status" value="1"/>
</dbReference>
<evidence type="ECO:0000259" key="9">
    <source>
        <dbReference type="PROSITE" id="PS50850"/>
    </source>
</evidence>